<name>A0A088QTZ2_9PEZI</name>
<protein>
    <submittedName>
        <fullName evidence="1">Effector protein OEC66</fullName>
    </submittedName>
</protein>
<accession>A0A088QTZ2</accession>
<reference evidence="1" key="1">
    <citation type="journal article" date="2014" name="Cell Host Microbe">
        <title>Convergent targeting of a common host protein-network by pathogen effectors from three kingdoms of life.</title>
        <authorList>
            <person name="Wessling R."/>
            <person name="Epple P.M."/>
            <person name="Altmann S."/>
            <person name="He Y."/>
            <person name="Yang L."/>
            <person name="McDonald N."/>
            <person name="Wiley K."/>
            <person name="Bader K.C."/>
            <person name="Glaesser C."/>
            <person name="Mukhtar M.S."/>
            <person name="Haigis S."/>
            <person name="Ghamsari L."/>
            <person name="Stephens A.E."/>
            <person name="Ecker J.R."/>
            <person name="Vidal M."/>
            <person name="Jones J.D.G."/>
            <person name="Mayer K.F.X."/>
            <person name="Ver Loren van Themaat E."/>
            <person name="Schulze-Lefert P."/>
            <person name="Dangl J.L."/>
            <person name="Panstruga R."/>
            <person name="Braun P."/>
        </authorList>
    </citation>
    <scope>NUCLEOTIDE SEQUENCE</scope>
</reference>
<organism evidence="1">
    <name type="scientific">Golovinomyces orontii</name>
    <dbReference type="NCBI Taxonomy" id="62715"/>
    <lineage>
        <taxon>Eukaryota</taxon>
        <taxon>Fungi</taxon>
        <taxon>Dikarya</taxon>
        <taxon>Ascomycota</taxon>
        <taxon>Pezizomycotina</taxon>
        <taxon>Leotiomycetes</taxon>
        <taxon>Erysiphales</taxon>
        <taxon>Erysiphaceae</taxon>
        <taxon>Golovinomyces</taxon>
    </lineage>
</organism>
<proteinExistence type="evidence at transcript level"/>
<dbReference type="AlphaFoldDB" id="A0A088QTZ2"/>
<evidence type="ECO:0000313" key="1">
    <source>
        <dbReference type="EMBL" id="AIN81211.1"/>
    </source>
</evidence>
<dbReference type="EMBL" id="KM220868">
    <property type="protein sequence ID" value="AIN81211.1"/>
    <property type="molecule type" value="mRNA"/>
</dbReference>
<gene>
    <name evidence="1" type="primary">OEC66</name>
</gene>
<feature type="non-terminal residue" evidence="1">
    <location>
        <position position="1"/>
    </location>
</feature>
<sequence length="48" mass="5415">MTRTYDTPGNVVELVNQAIQLKLCFGIVRKHLVAQKVELSTLLFKDAL</sequence>